<comment type="caution">
    <text evidence="2">The sequence shown here is derived from an EMBL/GenBank/DDBJ whole genome shotgun (WGS) entry which is preliminary data.</text>
</comment>
<proteinExistence type="predicted"/>
<accession>A0A9W9F8N7</accession>
<reference evidence="2" key="2">
    <citation type="journal article" date="2023" name="IMA Fungus">
        <title>Comparative genomic study of the Penicillium genus elucidates a diverse pangenome and 15 lateral gene transfer events.</title>
        <authorList>
            <person name="Petersen C."/>
            <person name="Sorensen T."/>
            <person name="Nielsen M.R."/>
            <person name="Sondergaard T.E."/>
            <person name="Sorensen J.L."/>
            <person name="Fitzpatrick D.A."/>
            <person name="Frisvad J.C."/>
            <person name="Nielsen K.L."/>
        </authorList>
    </citation>
    <scope>NUCLEOTIDE SEQUENCE</scope>
    <source>
        <strain evidence="2">IBT 34128</strain>
    </source>
</reference>
<keyword evidence="3" id="KW-1185">Reference proteome</keyword>
<dbReference type="AlphaFoldDB" id="A0A9W9F8N7"/>
<evidence type="ECO:0000313" key="3">
    <source>
        <dbReference type="Proteomes" id="UP001141434"/>
    </source>
</evidence>
<organism evidence="2 3">
    <name type="scientific">Penicillium alfredii</name>
    <dbReference type="NCBI Taxonomy" id="1506179"/>
    <lineage>
        <taxon>Eukaryota</taxon>
        <taxon>Fungi</taxon>
        <taxon>Dikarya</taxon>
        <taxon>Ascomycota</taxon>
        <taxon>Pezizomycotina</taxon>
        <taxon>Eurotiomycetes</taxon>
        <taxon>Eurotiomycetidae</taxon>
        <taxon>Eurotiales</taxon>
        <taxon>Aspergillaceae</taxon>
        <taxon>Penicillium</taxon>
    </lineage>
</organism>
<protein>
    <submittedName>
        <fullName evidence="2">Uncharacterized protein</fullName>
    </submittedName>
</protein>
<evidence type="ECO:0000256" key="1">
    <source>
        <dbReference type="SAM" id="MobiDB-lite"/>
    </source>
</evidence>
<name>A0A9W9F8N7_9EURO</name>
<sequence length="115" mass="12603">MATLVRLHAGSSRLDAFRAAHTQESVTRLPSGMMPWSAAKAMLDAAKFDVLAGRHSGREAFNLCGRQEPGYFRRYHQAHMKESTGLGKPWGRDNSLGRSGDLRRQGHGAGLMPQA</sequence>
<dbReference type="GeneID" id="81394752"/>
<evidence type="ECO:0000313" key="2">
    <source>
        <dbReference type="EMBL" id="KAJ5095646.1"/>
    </source>
</evidence>
<feature type="region of interest" description="Disordered" evidence="1">
    <location>
        <begin position="82"/>
        <end position="115"/>
    </location>
</feature>
<dbReference type="Proteomes" id="UP001141434">
    <property type="component" value="Unassembled WGS sequence"/>
</dbReference>
<reference evidence="2" key="1">
    <citation type="submission" date="2022-11" db="EMBL/GenBank/DDBJ databases">
        <authorList>
            <person name="Petersen C."/>
        </authorList>
    </citation>
    <scope>NUCLEOTIDE SEQUENCE</scope>
    <source>
        <strain evidence="2">IBT 34128</strain>
    </source>
</reference>
<dbReference type="EMBL" id="JAPMSZ010000007">
    <property type="protein sequence ID" value="KAJ5095646.1"/>
    <property type="molecule type" value="Genomic_DNA"/>
</dbReference>
<gene>
    <name evidence="2" type="ORF">NUU61_005002</name>
</gene>
<dbReference type="RefSeq" id="XP_056511197.1">
    <property type="nucleotide sequence ID" value="XM_056655584.1"/>
</dbReference>